<dbReference type="Gene3D" id="1.20.120.160">
    <property type="entry name" value="HPT domain"/>
    <property type="match status" value="1"/>
</dbReference>
<dbReference type="SUPFAM" id="SSF47226">
    <property type="entry name" value="Histidine-containing phosphotransfer domain, HPT domain"/>
    <property type="match status" value="1"/>
</dbReference>
<keyword evidence="2" id="KW-0597">Phosphoprotein</keyword>
<keyword evidence="5" id="KW-1185">Reference proteome</keyword>
<keyword evidence="1" id="KW-0902">Two-component regulatory system</keyword>
<dbReference type="SMART" id="SM00073">
    <property type="entry name" value="HPT"/>
    <property type="match status" value="1"/>
</dbReference>
<feature type="domain" description="HPt" evidence="3">
    <location>
        <begin position="34"/>
        <end position="126"/>
    </location>
</feature>
<feature type="modified residue" description="Phosphohistidine" evidence="2">
    <location>
        <position position="73"/>
    </location>
</feature>
<accession>A0ABW0MG99</accession>
<sequence>MTPHAPGPLSSPPDPTHTAPVLDIEAGVERLMGNRAIYLRALARFRHDYRQTGFAIRSALDAGNAPQARRLAHTLKGAAGMIEAPALHTAALALETALRDDTGGIDALLARVDAALGEVLRALDGMELPQTETPPATQPATGGGLARLRAMLDIGDGAAVEQVAAAHSELAAHLGQRGVEELSAAVAEFDYERALALLDRQDGAAGS</sequence>
<evidence type="ECO:0000256" key="2">
    <source>
        <dbReference type="PROSITE-ProRule" id="PRU00110"/>
    </source>
</evidence>
<dbReference type="Pfam" id="PF01627">
    <property type="entry name" value="Hpt"/>
    <property type="match status" value="1"/>
</dbReference>
<dbReference type="EMBL" id="JBHSMR010000008">
    <property type="protein sequence ID" value="MFC5477254.1"/>
    <property type="molecule type" value="Genomic_DNA"/>
</dbReference>
<dbReference type="InterPro" id="IPR008207">
    <property type="entry name" value="Sig_transdc_His_kin_Hpt_dom"/>
</dbReference>
<name>A0ABW0MG99_9BURK</name>
<dbReference type="CDD" id="cd00088">
    <property type="entry name" value="HPT"/>
    <property type="match status" value="1"/>
</dbReference>
<dbReference type="Proteomes" id="UP001596101">
    <property type="component" value="Unassembled WGS sequence"/>
</dbReference>
<dbReference type="PROSITE" id="PS50894">
    <property type="entry name" value="HPT"/>
    <property type="match status" value="1"/>
</dbReference>
<evidence type="ECO:0000259" key="3">
    <source>
        <dbReference type="PROSITE" id="PS50894"/>
    </source>
</evidence>
<dbReference type="RefSeq" id="WP_379751890.1">
    <property type="nucleotide sequence ID" value="NZ_JBHSMR010000008.1"/>
</dbReference>
<gene>
    <name evidence="4" type="ORF">ACFPQ5_03570</name>
</gene>
<evidence type="ECO:0000313" key="4">
    <source>
        <dbReference type="EMBL" id="MFC5477254.1"/>
    </source>
</evidence>
<dbReference type="InterPro" id="IPR036641">
    <property type="entry name" value="HPT_dom_sf"/>
</dbReference>
<protein>
    <submittedName>
        <fullName evidence="4">Hpt domain-containing protein</fullName>
    </submittedName>
</protein>
<organism evidence="4 5">
    <name type="scientific">Massilia suwonensis</name>
    <dbReference type="NCBI Taxonomy" id="648895"/>
    <lineage>
        <taxon>Bacteria</taxon>
        <taxon>Pseudomonadati</taxon>
        <taxon>Pseudomonadota</taxon>
        <taxon>Betaproteobacteria</taxon>
        <taxon>Burkholderiales</taxon>
        <taxon>Oxalobacteraceae</taxon>
        <taxon>Telluria group</taxon>
        <taxon>Massilia</taxon>
    </lineage>
</organism>
<comment type="caution">
    <text evidence="4">The sequence shown here is derived from an EMBL/GenBank/DDBJ whole genome shotgun (WGS) entry which is preliminary data.</text>
</comment>
<evidence type="ECO:0000256" key="1">
    <source>
        <dbReference type="ARBA" id="ARBA00023012"/>
    </source>
</evidence>
<reference evidence="5" key="1">
    <citation type="journal article" date="2019" name="Int. J. Syst. Evol. Microbiol.">
        <title>The Global Catalogue of Microorganisms (GCM) 10K type strain sequencing project: providing services to taxonomists for standard genome sequencing and annotation.</title>
        <authorList>
            <consortium name="The Broad Institute Genomics Platform"/>
            <consortium name="The Broad Institute Genome Sequencing Center for Infectious Disease"/>
            <person name="Wu L."/>
            <person name="Ma J."/>
        </authorList>
    </citation>
    <scope>NUCLEOTIDE SEQUENCE [LARGE SCALE GENOMIC DNA]</scope>
    <source>
        <strain evidence="5">CCUG 43111</strain>
    </source>
</reference>
<proteinExistence type="predicted"/>
<evidence type="ECO:0000313" key="5">
    <source>
        <dbReference type="Proteomes" id="UP001596101"/>
    </source>
</evidence>